<dbReference type="Proteomes" id="UP000194154">
    <property type="component" value="Chromosome"/>
</dbReference>
<sequence>MKKVLLGLFIVFLAVGAILDTKDYVLGDDLTNLEVESGIYAGEYADYEEASSAMDDAMGGKFGIKASYIDRIFKLPNNHYYALKMIDGDYKRSRYLYTGFIEYLSKDTMELTFPENEFNLVNVNGKYEQESWDVKSKAGVHRFQTGPLNKATKLEDEIEFNSDKTEGIVMSSTLKDGVIQIDMDGIWLDKGNNKIGMNETTKAYATEAAAVKAVKKDEFGQQIGVLKTEYMNFYVFKNIVSIYHEYTVIPVRLKDNQYYAGKYERFTYMAGDETTTELEEQVEGVTYKLNFQQNLEKAKQYRNQIKEDQMQIAVQVRGEDDGK</sequence>
<dbReference type="EMBL" id="CP021059">
    <property type="protein sequence ID" value="ARQ07747.1"/>
    <property type="molecule type" value="Genomic_DNA"/>
</dbReference>
<protein>
    <submittedName>
        <fullName evidence="1">Uncharacterized protein</fullName>
    </submittedName>
</protein>
<dbReference type="OrthoDB" id="2417588at2"/>
<dbReference type="GeneID" id="35296241"/>
<organism evidence="1 2">
    <name type="scientific">Macrococcoides canis</name>
    <dbReference type="NCBI Taxonomy" id="1855823"/>
    <lineage>
        <taxon>Bacteria</taxon>
        <taxon>Bacillati</taxon>
        <taxon>Bacillota</taxon>
        <taxon>Bacilli</taxon>
        <taxon>Bacillales</taxon>
        <taxon>Staphylococcaceae</taxon>
        <taxon>Macrococcoides</taxon>
    </lineage>
</organism>
<evidence type="ECO:0000313" key="1">
    <source>
        <dbReference type="EMBL" id="ARQ07747.1"/>
    </source>
</evidence>
<dbReference type="AlphaFoldDB" id="A0A1W7ADS5"/>
<keyword evidence="2" id="KW-1185">Reference proteome</keyword>
<dbReference type="KEGG" id="mcak:MCCS_21580"/>
<gene>
    <name evidence="1" type="ORF">MCCS_21580</name>
</gene>
<accession>A0A1W7ADS5</accession>
<reference evidence="1 2" key="1">
    <citation type="journal article" date="2017" name="Int. J. Syst. Evol. Microbiol.">
        <title>Macrococcus canis sp. nov., a skin bacterium associated with infections in dogs.</title>
        <authorList>
            <person name="Gobeli Brawand S."/>
            <person name="Cotting K."/>
            <person name="Gomez-Sanz E."/>
            <person name="Collaud A."/>
            <person name="Thomann A."/>
            <person name="Brodard I."/>
            <person name="Rodriguez-Campos S."/>
            <person name="Strauss C."/>
            <person name="Perreten V."/>
        </authorList>
    </citation>
    <scope>NUCLEOTIDE SEQUENCE [LARGE SCALE GENOMIC DNA]</scope>
    <source>
        <strain evidence="1 2">KM45013</strain>
    </source>
</reference>
<name>A0A1W7ADS5_9STAP</name>
<dbReference type="STRING" id="1855823.MCCS_21580"/>
<evidence type="ECO:0000313" key="2">
    <source>
        <dbReference type="Proteomes" id="UP000194154"/>
    </source>
</evidence>
<proteinExistence type="predicted"/>
<dbReference type="RefSeq" id="WP_086043283.1">
    <property type="nucleotide sequence ID" value="NZ_CBCRZA010000007.1"/>
</dbReference>